<evidence type="ECO:0000313" key="10">
    <source>
        <dbReference type="EMBL" id="OAN49298.1"/>
    </source>
</evidence>
<keyword evidence="11" id="KW-1185">Reference proteome</keyword>
<dbReference type="InterPro" id="IPR001173">
    <property type="entry name" value="Glyco_trans_2-like"/>
</dbReference>
<dbReference type="PANTHER" id="PTHR48090">
    <property type="entry name" value="UNDECAPRENYL-PHOSPHATE 4-DEOXY-4-FORMAMIDO-L-ARABINOSE TRANSFERASE-RELATED"/>
    <property type="match status" value="1"/>
</dbReference>
<dbReference type="PANTHER" id="PTHR48090:SF3">
    <property type="entry name" value="UNDECAPRENYL-PHOSPHATE 4-DEOXY-4-FORMAMIDO-L-ARABINOSE TRANSFERASE"/>
    <property type="match status" value="1"/>
</dbReference>
<dbReference type="GO" id="GO:0009103">
    <property type="term" value="P:lipopolysaccharide biosynthetic process"/>
    <property type="evidence" value="ECO:0007669"/>
    <property type="project" value="UniProtKB-KW"/>
</dbReference>
<dbReference type="GO" id="GO:0005886">
    <property type="term" value="C:plasma membrane"/>
    <property type="evidence" value="ECO:0007669"/>
    <property type="project" value="TreeGrafter"/>
</dbReference>
<proteinExistence type="predicted"/>
<evidence type="ECO:0000256" key="4">
    <source>
        <dbReference type="ARBA" id="ARBA00022692"/>
    </source>
</evidence>
<dbReference type="Gene3D" id="3.90.550.10">
    <property type="entry name" value="Spore Coat Polysaccharide Biosynthesis Protein SpsA, Chain A"/>
    <property type="match status" value="1"/>
</dbReference>
<dbReference type="AlphaFoldDB" id="A0A178MMI5"/>
<dbReference type="Pfam" id="PF00535">
    <property type="entry name" value="Glycos_transf_2"/>
    <property type="match status" value="1"/>
</dbReference>
<dbReference type="CDD" id="cd04187">
    <property type="entry name" value="DPM1_like_bac"/>
    <property type="match status" value="1"/>
</dbReference>
<reference evidence="10 11" key="1">
    <citation type="submission" date="2016-04" db="EMBL/GenBank/DDBJ databases">
        <title>Draft genome sequence of freshwater magnetotactic bacteria Magnetospirillum marisnigri SP-1 and Magnetospirillum moscoviense BB-1.</title>
        <authorList>
            <person name="Koziaeva V."/>
            <person name="Dziuba M.V."/>
            <person name="Ivanov T.M."/>
            <person name="Kuznetsov B."/>
            <person name="Grouzdev D.S."/>
        </authorList>
    </citation>
    <scope>NUCLEOTIDE SEQUENCE [LARGE SCALE GENOMIC DNA]</scope>
    <source>
        <strain evidence="10 11">SP-1</strain>
    </source>
</reference>
<evidence type="ECO:0000313" key="11">
    <source>
        <dbReference type="Proteomes" id="UP000078428"/>
    </source>
</evidence>
<keyword evidence="6 8" id="KW-1133">Transmembrane helix</keyword>
<keyword evidence="3" id="KW-0808">Transferase</keyword>
<evidence type="ECO:0000256" key="1">
    <source>
        <dbReference type="ARBA" id="ARBA00022475"/>
    </source>
</evidence>
<keyword evidence="1" id="KW-1003">Cell membrane</keyword>
<evidence type="ECO:0000256" key="5">
    <source>
        <dbReference type="ARBA" id="ARBA00022985"/>
    </source>
</evidence>
<evidence type="ECO:0000256" key="2">
    <source>
        <dbReference type="ARBA" id="ARBA00022676"/>
    </source>
</evidence>
<sequence length="299" mass="33844">MRTVLGGLQQPFEFILIDDGSTDDTQAVVEALGRQYGNVIYIQHFRNQGKSIGLMQGFDAASGDVAITLDADLQDQPEMFPRLLEQIEAGYDFVNGWRRSRHDPAAKKIVSRIYNGLVNRVFGVQLNDINSGLKAYRREVYKSIELRGDLHRLVPVLVALKAFTISEIPVEHSERKHGQSKYRLLRHRGILDVFALIAVNATQTRPFHIFCEAAFVFWMFGLMCFLSWVGLTYAVWGGNSHWRIVGTLLGGVGTWAAFVGSVLPIFGLFLEIEAGRAQDVRWRHRLVRHNKRFSTDPQG</sequence>
<evidence type="ECO:0000256" key="3">
    <source>
        <dbReference type="ARBA" id="ARBA00022679"/>
    </source>
</evidence>
<feature type="domain" description="Glycosyltransferase 2-like" evidence="9">
    <location>
        <begin position="10"/>
        <end position="143"/>
    </location>
</feature>
<dbReference type="EMBL" id="LWQT01000066">
    <property type="protein sequence ID" value="OAN49298.1"/>
    <property type="molecule type" value="Genomic_DNA"/>
</dbReference>
<name>A0A178MMI5_9PROT</name>
<dbReference type="InterPro" id="IPR050256">
    <property type="entry name" value="Glycosyltransferase_2"/>
</dbReference>
<accession>A0A178MMI5</accession>
<keyword evidence="7 8" id="KW-0472">Membrane</keyword>
<feature type="transmembrane region" description="Helical" evidence="8">
    <location>
        <begin position="248"/>
        <end position="270"/>
    </location>
</feature>
<organism evidence="10 11">
    <name type="scientific">Paramagnetospirillum marisnigri</name>
    <dbReference type="NCBI Taxonomy" id="1285242"/>
    <lineage>
        <taxon>Bacteria</taxon>
        <taxon>Pseudomonadati</taxon>
        <taxon>Pseudomonadota</taxon>
        <taxon>Alphaproteobacteria</taxon>
        <taxon>Rhodospirillales</taxon>
        <taxon>Magnetospirillaceae</taxon>
        <taxon>Paramagnetospirillum</taxon>
    </lineage>
</organism>
<feature type="transmembrane region" description="Helical" evidence="8">
    <location>
        <begin position="215"/>
        <end position="236"/>
    </location>
</feature>
<evidence type="ECO:0000256" key="8">
    <source>
        <dbReference type="SAM" id="Phobius"/>
    </source>
</evidence>
<keyword evidence="5" id="KW-0448">Lipopolysaccharide biosynthesis</keyword>
<keyword evidence="4 8" id="KW-0812">Transmembrane</keyword>
<gene>
    <name evidence="10" type="ORF">A6A04_04060</name>
</gene>
<dbReference type="STRING" id="1285242.A6A04_04060"/>
<dbReference type="SUPFAM" id="SSF53448">
    <property type="entry name" value="Nucleotide-diphospho-sugar transferases"/>
    <property type="match status" value="1"/>
</dbReference>
<evidence type="ECO:0000259" key="9">
    <source>
        <dbReference type="Pfam" id="PF00535"/>
    </source>
</evidence>
<evidence type="ECO:0000256" key="7">
    <source>
        <dbReference type="ARBA" id="ARBA00023136"/>
    </source>
</evidence>
<protein>
    <recommendedName>
        <fullName evidence="9">Glycosyltransferase 2-like domain-containing protein</fullName>
    </recommendedName>
</protein>
<dbReference type="GO" id="GO:0016757">
    <property type="term" value="F:glycosyltransferase activity"/>
    <property type="evidence" value="ECO:0007669"/>
    <property type="project" value="UniProtKB-KW"/>
</dbReference>
<keyword evidence="2" id="KW-0328">Glycosyltransferase</keyword>
<dbReference type="InterPro" id="IPR029044">
    <property type="entry name" value="Nucleotide-diphossugar_trans"/>
</dbReference>
<evidence type="ECO:0000256" key="6">
    <source>
        <dbReference type="ARBA" id="ARBA00022989"/>
    </source>
</evidence>
<dbReference type="Proteomes" id="UP000078428">
    <property type="component" value="Unassembled WGS sequence"/>
</dbReference>
<comment type="caution">
    <text evidence="10">The sequence shown here is derived from an EMBL/GenBank/DDBJ whole genome shotgun (WGS) entry which is preliminary data.</text>
</comment>